<dbReference type="InterPro" id="IPR039424">
    <property type="entry name" value="SBP_5"/>
</dbReference>
<evidence type="ECO:0000256" key="2">
    <source>
        <dbReference type="ARBA" id="ARBA00022448"/>
    </source>
</evidence>
<dbReference type="PROSITE" id="PS51257">
    <property type="entry name" value="PROKAR_LIPOPROTEIN"/>
    <property type="match status" value="1"/>
</dbReference>
<protein>
    <submittedName>
        <fullName evidence="6">ABC transporter substrate-binding protein</fullName>
    </submittedName>
</protein>
<dbReference type="GO" id="GO:1904680">
    <property type="term" value="F:peptide transmembrane transporter activity"/>
    <property type="evidence" value="ECO:0007669"/>
    <property type="project" value="TreeGrafter"/>
</dbReference>
<dbReference type="Gene3D" id="3.10.105.10">
    <property type="entry name" value="Dipeptide-binding Protein, Domain 3"/>
    <property type="match status" value="1"/>
</dbReference>
<name>A0A3E4GRV5_9FIRM</name>
<dbReference type="InterPro" id="IPR000914">
    <property type="entry name" value="SBP_5_dom"/>
</dbReference>
<dbReference type="GO" id="GO:0015833">
    <property type="term" value="P:peptide transport"/>
    <property type="evidence" value="ECO:0007669"/>
    <property type="project" value="TreeGrafter"/>
</dbReference>
<sequence length="645" mass="71881">MEECKMKKRMIALMLAGIMVLSVTACGGGGASSKNQNNQDDGESKQVGVEVTEDMQSAPPEDAPVGGQVVVAISPGTLSPDMYGGWTNSATNSGFIGLMSGYALADYNRDYVLDWDPVVVKDHEVIENDDGSKTYRFEINDNLKWSDGSPITAKDYVFSLLLHSSPEFAACEGDATYGWALVGYNDHVQGTTKEFAGVNLLGDYEFSMTISADQLPNYYEMANVAYGPEPLAAIAPGCDVKDDGNGAYLTDGFTEDLIRETLLDPDKGFRYKAPVVCGPYKLKSVDLTTETVELEINEEYLGTYDGTKPHIQTIISKPVADETIRDEFEKGTIDFYSAGTGEKIEAALTKVEEGKLDANYGLVPGTRINEMRYMCDFGPTQFEEVRRAIAYIVDRDEINKQLTGGYGTVVDCYATDATTDFAAIKDDIESELIHYSYDLDKAKQELIDGGWTLNEKGEEYKEGTDKYRYKEVDGELMKLKVEVACCEDDYSKLYNTVIPPEAEKIGMEYKYTSMDFALMINHLNRQGIDEPEYNIFYSSIGIPEILFYWNCFDDDPSLMGSWNVNYISDPELKAIGKEMQKVDSEDIDGFRKLYGEFQLAYNKKLPSLPMGSGVSYMFFNPKLKNFVPRAHVGWGAMVLDAYFEE</sequence>
<dbReference type="AlphaFoldDB" id="A0A3E4GRV5"/>
<reference evidence="8 9" key="1">
    <citation type="submission" date="2018-08" db="EMBL/GenBank/DDBJ databases">
        <title>A genome reference for cultivated species of the human gut microbiota.</title>
        <authorList>
            <person name="Zou Y."/>
            <person name="Xue W."/>
            <person name="Luo G."/>
        </authorList>
    </citation>
    <scope>NUCLEOTIDE SEQUENCE [LARGE SCALE GENOMIC DNA]</scope>
    <source>
        <strain evidence="7 9">AF16-31</strain>
        <strain evidence="6 8">TM07-19</strain>
    </source>
</reference>
<comment type="similarity">
    <text evidence="1">Belongs to the bacterial solute-binding protein 5 family.</text>
</comment>
<evidence type="ECO:0000313" key="9">
    <source>
        <dbReference type="Proteomes" id="UP000285693"/>
    </source>
</evidence>
<dbReference type="EMBL" id="QSOV01000003">
    <property type="protein sequence ID" value="RGJ24924.1"/>
    <property type="molecule type" value="Genomic_DNA"/>
</dbReference>
<dbReference type="PIRSF" id="PIRSF002741">
    <property type="entry name" value="MppA"/>
    <property type="match status" value="1"/>
</dbReference>
<feature type="chain" id="PRO_5038303307" evidence="4">
    <location>
        <begin position="26"/>
        <end position="645"/>
    </location>
</feature>
<dbReference type="SUPFAM" id="SSF53850">
    <property type="entry name" value="Periplasmic binding protein-like II"/>
    <property type="match status" value="1"/>
</dbReference>
<evidence type="ECO:0000256" key="1">
    <source>
        <dbReference type="ARBA" id="ARBA00005695"/>
    </source>
</evidence>
<dbReference type="Pfam" id="PF00496">
    <property type="entry name" value="SBP_bac_5"/>
    <property type="match status" value="1"/>
</dbReference>
<dbReference type="EMBL" id="QRXY01000007">
    <property type="protein sequence ID" value="RGU45905.1"/>
    <property type="molecule type" value="Genomic_DNA"/>
</dbReference>
<accession>A0A3E4GRV5</accession>
<evidence type="ECO:0000313" key="8">
    <source>
        <dbReference type="Proteomes" id="UP000260655"/>
    </source>
</evidence>
<dbReference type="Proteomes" id="UP000260655">
    <property type="component" value="Unassembled WGS sequence"/>
</dbReference>
<evidence type="ECO:0000259" key="5">
    <source>
        <dbReference type="Pfam" id="PF00496"/>
    </source>
</evidence>
<feature type="signal peptide" evidence="4">
    <location>
        <begin position="1"/>
        <end position="25"/>
    </location>
</feature>
<dbReference type="InterPro" id="IPR030678">
    <property type="entry name" value="Peptide/Ni-bd"/>
</dbReference>
<evidence type="ECO:0000256" key="3">
    <source>
        <dbReference type="ARBA" id="ARBA00022729"/>
    </source>
</evidence>
<dbReference type="GO" id="GO:0043190">
    <property type="term" value="C:ATP-binding cassette (ABC) transporter complex"/>
    <property type="evidence" value="ECO:0007669"/>
    <property type="project" value="InterPro"/>
</dbReference>
<evidence type="ECO:0000313" key="7">
    <source>
        <dbReference type="EMBL" id="RGU45905.1"/>
    </source>
</evidence>
<evidence type="ECO:0000256" key="4">
    <source>
        <dbReference type="SAM" id="SignalP"/>
    </source>
</evidence>
<dbReference type="GO" id="GO:0042597">
    <property type="term" value="C:periplasmic space"/>
    <property type="evidence" value="ECO:0007669"/>
    <property type="project" value="UniProtKB-ARBA"/>
</dbReference>
<dbReference type="PANTHER" id="PTHR30290:SF9">
    <property type="entry name" value="OLIGOPEPTIDE-BINDING PROTEIN APPA"/>
    <property type="match status" value="1"/>
</dbReference>
<dbReference type="PANTHER" id="PTHR30290">
    <property type="entry name" value="PERIPLASMIC BINDING COMPONENT OF ABC TRANSPORTER"/>
    <property type="match status" value="1"/>
</dbReference>
<gene>
    <name evidence="7" type="ORF">DWW65_06730</name>
    <name evidence="6" type="ORF">DXD67_04050</name>
</gene>
<comment type="caution">
    <text evidence="6">The sequence shown here is derived from an EMBL/GenBank/DDBJ whole genome shotgun (WGS) entry which is preliminary data.</text>
</comment>
<organism evidence="6 8">
    <name type="scientific">Coprococcus comes</name>
    <dbReference type="NCBI Taxonomy" id="410072"/>
    <lineage>
        <taxon>Bacteria</taxon>
        <taxon>Bacillati</taxon>
        <taxon>Bacillota</taxon>
        <taxon>Clostridia</taxon>
        <taxon>Lachnospirales</taxon>
        <taxon>Lachnospiraceae</taxon>
        <taxon>Coprococcus</taxon>
    </lineage>
</organism>
<dbReference type="Proteomes" id="UP000285693">
    <property type="component" value="Unassembled WGS sequence"/>
</dbReference>
<keyword evidence="3 4" id="KW-0732">Signal</keyword>
<keyword evidence="2" id="KW-0813">Transport</keyword>
<dbReference type="CDD" id="cd00995">
    <property type="entry name" value="PBP2_NikA_DppA_OppA_like"/>
    <property type="match status" value="1"/>
</dbReference>
<proteinExistence type="inferred from homology"/>
<feature type="domain" description="Solute-binding protein family 5" evidence="5">
    <location>
        <begin position="127"/>
        <end position="539"/>
    </location>
</feature>
<evidence type="ECO:0000313" key="6">
    <source>
        <dbReference type="EMBL" id="RGJ24924.1"/>
    </source>
</evidence>
<dbReference type="Gene3D" id="3.40.190.10">
    <property type="entry name" value="Periplasmic binding protein-like II"/>
    <property type="match status" value="1"/>
</dbReference>